<organism evidence="2 3">
    <name type="scientific">Rothia dentocariosa</name>
    <dbReference type="NCBI Taxonomy" id="2047"/>
    <lineage>
        <taxon>Bacteria</taxon>
        <taxon>Bacillati</taxon>
        <taxon>Actinomycetota</taxon>
        <taxon>Actinomycetes</taxon>
        <taxon>Micrococcales</taxon>
        <taxon>Micrococcaceae</taxon>
        <taxon>Rothia</taxon>
    </lineage>
</organism>
<evidence type="ECO:0000313" key="2">
    <source>
        <dbReference type="EMBL" id="MBF1650569.1"/>
    </source>
</evidence>
<dbReference type="AlphaFoldDB" id="A0A930KLL6"/>
<keyword evidence="1" id="KW-1133">Transmembrane helix</keyword>
<accession>A0A930KLL6</accession>
<feature type="transmembrane region" description="Helical" evidence="1">
    <location>
        <begin position="91"/>
        <end position="110"/>
    </location>
</feature>
<feature type="transmembrane region" description="Helical" evidence="1">
    <location>
        <begin position="30"/>
        <end position="49"/>
    </location>
</feature>
<name>A0A930KLL6_9MICC</name>
<comment type="caution">
    <text evidence="2">The sequence shown here is derived from an EMBL/GenBank/DDBJ whole genome shotgun (WGS) entry which is preliminary data.</text>
</comment>
<sequence>MNIEDTEQLFKTLEDTELFKTLASLSQKRIEILILILVLFAATIILLFINKFTTKNKSLSTIYIASIFIEVSFALPITLNLSFQKDGPGPLLLQSLLTISGGLVVLLGYIENRRKNDIDELKNADEKIQRTQSSRYEKSIKSIELLSSKDTFSAISAVHNLCRLADEWIDEWINTPGETYRKSEQEAQAIVNVLCTYIRESGKSNHGNYKDAVGETIMNEIYNRLDRSDNSHSLWGGLDFNFKGANFTFPIKLKKIAGVEGMDFKGCTFHEDLEISLLIEYKDKMYKTKPGKIILDDCIFKKSVTLQAVRPDNYFPPQKPTPRWKIWSKDKKLPYYIEMSEISLQDTQFTNNSNLTIRRFSGEIESKDKVNININGILPSKTLFHILSHAKITIDEKPGLGNNSTSSKVQKKSIKDSVDIRVGEEILFKIPSENHSEYIDSRD</sequence>
<keyword evidence="1" id="KW-0472">Membrane</keyword>
<evidence type="ECO:0008006" key="4">
    <source>
        <dbReference type="Google" id="ProtNLM"/>
    </source>
</evidence>
<evidence type="ECO:0000313" key="3">
    <source>
        <dbReference type="Proteomes" id="UP000769484"/>
    </source>
</evidence>
<keyword evidence="1" id="KW-0812">Transmembrane</keyword>
<dbReference type="Proteomes" id="UP000769484">
    <property type="component" value="Unassembled WGS sequence"/>
</dbReference>
<dbReference type="EMBL" id="JABZXJ010000071">
    <property type="protein sequence ID" value="MBF1650569.1"/>
    <property type="molecule type" value="Genomic_DNA"/>
</dbReference>
<reference evidence="2" key="1">
    <citation type="submission" date="2020-04" db="EMBL/GenBank/DDBJ databases">
        <title>Deep metagenomics examines the oral microbiome during advanced dental caries in children, revealing novel taxa and co-occurrences with host molecules.</title>
        <authorList>
            <person name="Baker J.L."/>
            <person name="Morton J.T."/>
            <person name="Dinis M."/>
            <person name="Alvarez R."/>
            <person name="Tran N.C."/>
            <person name="Knight R."/>
            <person name="Edlund A."/>
        </authorList>
    </citation>
    <scope>NUCLEOTIDE SEQUENCE</scope>
    <source>
        <strain evidence="2">JCVI_47_bin.4</strain>
    </source>
</reference>
<protein>
    <recommendedName>
        <fullName evidence="4">Pentapeptide repeat-containing protein</fullName>
    </recommendedName>
</protein>
<feature type="transmembrane region" description="Helical" evidence="1">
    <location>
        <begin position="61"/>
        <end position="79"/>
    </location>
</feature>
<proteinExistence type="predicted"/>
<evidence type="ECO:0000256" key="1">
    <source>
        <dbReference type="SAM" id="Phobius"/>
    </source>
</evidence>
<gene>
    <name evidence="2" type="ORF">HXO56_10895</name>
</gene>